<feature type="transmembrane region" description="Helical" evidence="4">
    <location>
        <begin position="302"/>
        <end position="320"/>
    </location>
</feature>
<keyword evidence="1" id="KW-0677">Repeat</keyword>
<dbReference type="EMBL" id="CP095053">
    <property type="protein sequence ID" value="UOR04041.1"/>
    <property type="molecule type" value="Genomic_DNA"/>
</dbReference>
<dbReference type="KEGG" id="haei:MUN82_13930"/>
<evidence type="ECO:0000256" key="3">
    <source>
        <dbReference type="PROSITE-ProRule" id="PRU00339"/>
    </source>
</evidence>
<dbReference type="Gene3D" id="1.25.40.10">
    <property type="entry name" value="Tetratricopeptide repeat domain"/>
    <property type="match status" value="1"/>
</dbReference>
<feature type="transmembrane region" description="Helical" evidence="4">
    <location>
        <begin position="379"/>
        <end position="400"/>
    </location>
</feature>
<dbReference type="InterPro" id="IPR011990">
    <property type="entry name" value="TPR-like_helical_dom_sf"/>
</dbReference>
<sequence length="401" mass="44917">MPVTHWTERILLLLRQERAPQAEQELRQMLHHDPNDALAHGWLGMALLEQNKLEEGQQEAELAVHLAPEYDFAYYLLSLAHLRQHRPQEAQQAIEQALALDPADPNYHHTLGIIRFRRGQWEAALRAAETGLRFDPTHIDCLGLRGRALARLGRRSDAADTLQEALRHDPDAAGTHADAGWVALEAGRPKQALGYFREALRLHPTSDYAREGLVEALKSRYWLYRGFLKFAYWSTTLGDGARRVLFIGLWVLARFVPLLLPLYLLLVFMSWFADPLFNSLLRLNSYGRHALSPDQIRLSNQFLVLLLGGTAAVVGGLLGQLPAVELLGIVTLGLLFPVVGAWRLLLPKRQRQSMWFAGGLAVVGLIAVGLVALGLPQTYVTPALALYFGGLVVYVWTYALR</sequence>
<feature type="transmembrane region" description="Helical" evidence="4">
    <location>
        <begin position="353"/>
        <end position="373"/>
    </location>
</feature>
<name>A0A8T9SRS0_9BACT</name>
<evidence type="ECO:0000313" key="6">
    <source>
        <dbReference type="Proteomes" id="UP000829925"/>
    </source>
</evidence>
<keyword evidence="4" id="KW-0812">Transmembrane</keyword>
<keyword evidence="2 3" id="KW-0802">TPR repeat</keyword>
<evidence type="ECO:0000256" key="2">
    <source>
        <dbReference type="ARBA" id="ARBA00022803"/>
    </source>
</evidence>
<dbReference type="PANTHER" id="PTHR44943:SF8">
    <property type="entry name" value="TPR REPEAT-CONTAINING PROTEIN MJ0263"/>
    <property type="match status" value="1"/>
</dbReference>
<keyword evidence="6" id="KW-1185">Reference proteome</keyword>
<keyword evidence="4" id="KW-1133">Transmembrane helix</keyword>
<dbReference type="PANTHER" id="PTHR44943">
    <property type="entry name" value="CELLULOSE SYNTHASE OPERON PROTEIN C"/>
    <property type="match status" value="1"/>
</dbReference>
<gene>
    <name evidence="5" type="ORF">MUN82_13930</name>
</gene>
<dbReference type="Pfam" id="PF13432">
    <property type="entry name" value="TPR_16"/>
    <property type="match status" value="3"/>
</dbReference>
<dbReference type="InterPro" id="IPR019734">
    <property type="entry name" value="TPR_rpt"/>
</dbReference>
<feature type="repeat" description="TPR" evidence="3">
    <location>
        <begin position="173"/>
        <end position="206"/>
    </location>
</feature>
<dbReference type="AlphaFoldDB" id="A0A8T9SRS0"/>
<dbReference type="SUPFAM" id="SSF48452">
    <property type="entry name" value="TPR-like"/>
    <property type="match status" value="1"/>
</dbReference>
<evidence type="ECO:0000256" key="4">
    <source>
        <dbReference type="SAM" id="Phobius"/>
    </source>
</evidence>
<evidence type="ECO:0000313" key="5">
    <source>
        <dbReference type="EMBL" id="UOR04041.1"/>
    </source>
</evidence>
<dbReference type="InterPro" id="IPR051685">
    <property type="entry name" value="Ycf3/AcsC/BcsC/TPR_MFPF"/>
</dbReference>
<organism evidence="5 6">
    <name type="scientific">Hymenobacter aerilatus</name>
    <dbReference type="NCBI Taxonomy" id="2932251"/>
    <lineage>
        <taxon>Bacteria</taxon>
        <taxon>Pseudomonadati</taxon>
        <taxon>Bacteroidota</taxon>
        <taxon>Cytophagia</taxon>
        <taxon>Cytophagales</taxon>
        <taxon>Hymenobacteraceae</taxon>
        <taxon>Hymenobacter</taxon>
    </lineage>
</organism>
<accession>A0A8T9SRS0</accession>
<evidence type="ECO:0000256" key="1">
    <source>
        <dbReference type="ARBA" id="ARBA00022737"/>
    </source>
</evidence>
<feature type="transmembrane region" description="Helical" evidence="4">
    <location>
        <begin position="326"/>
        <end position="346"/>
    </location>
</feature>
<keyword evidence="4" id="KW-0472">Membrane</keyword>
<dbReference type="Proteomes" id="UP000829925">
    <property type="component" value="Chromosome"/>
</dbReference>
<feature type="repeat" description="TPR" evidence="3">
    <location>
        <begin position="105"/>
        <end position="138"/>
    </location>
</feature>
<feature type="transmembrane region" description="Helical" evidence="4">
    <location>
        <begin position="258"/>
        <end position="281"/>
    </location>
</feature>
<dbReference type="RefSeq" id="WP_245091350.1">
    <property type="nucleotide sequence ID" value="NZ_CP095053.1"/>
</dbReference>
<reference evidence="5 6" key="1">
    <citation type="submission" date="2022-04" db="EMBL/GenBank/DDBJ databases">
        <title>Hymenobacter sp. isolated from the air.</title>
        <authorList>
            <person name="Won M."/>
            <person name="Lee C.-M."/>
            <person name="Woen H.-Y."/>
            <person name="Kwon S.-W."/>
        </authorList>
    </citation>
    <scope>NUCLEOTIDE SEQUENCE [LARGE SCALE GENOMIC DNA]</scope>
    <source>
        <strain evidence="6">5413 J-13</strain>
    </source>
</reference>
<dbReference type="SMART" id="SM00028">
    <property type="entry name" value="TPR"/>
    <property type="match status" value="6"/>
</dbReference>
<feature type="repeat" description="TPR" evidence="3">
    <location>
        <begin position="71"/>
        <end position="104"/>
    </location>
</feature>
<proteinExistence type="predicted"/>
<protein>
    <submittedName>
        <fullName evidence="5">Tetratricopeptide repeat protein</fullName>
    </submittedName>
</protein>
<dbReference type="PROSITE" id="PS50005">
    <property type="entry name" value="TPR"/>
    <property type="match status" value="3"/>
</dbReference>